<keyword evidence="3" id="KW-0150">Chloroplast</keyword>
<dbReference type="InterPro" id="IPR044505">
    <property type="entry name" value="GlgX_Isoamylase_N_E_set"/>
</dbReference>
<evidence type="ECO:0000256" key="5">
    <source>
        <dbReference type="ARBA" id="ARBA00022801"/>
    </source>
</evidence>
<keyword evidence="4" id="KW-0934">Plastid</keyword>
<dbReference type="Pfam" id="PF02922">
    <property type="entry name" value="CBM_48"/>
    <property type="match status" value="1"/>
</dbReference>
<dbReference type="EC" id="3.2.1.196" evidence="9"/>
<evidence type="ECO:0000256" key="1">
    <source>
        <dbReference type="ARBA" id="ARBA00004229"/>
    </source>
</evidence>
<proteinExistence type="inferred from homology"/>
<dbReference type="Pfam" id="PF00128">
    <property type="entry name" value="Alpha-amylase"/>
    <property type="match status" value="1"/>
</dbReference>
<dbReference type="NCBIfam" id="TIGR02100">
    <property type="entry name" value="glgX_debranch"/>
    <property type="match status" value="1"/>
</dbReference>
<evidence type="ECO:0000259" key="8">
    <source>
        <dbReference type="SMART" id="SM00642"/>
    </source>
</evidence>
<dbReference type="InterPro" id="IPR013783">
    <property type="entry name" value="Ig-like_fold"/>
</dbReference>
<keyword evidence="5 9" id="KW-0378">Hydrolase</keyword>
<sequence length="697" mass="78975">MQPLHNVQYGQPYPLGATPSKEGINFSIFSQHATAVKLFLYGADNNTPPFQTINLDPEQNKTYFFWHVYVQDLSPGVLYTWSVDGPQETTRHGYRFSPETELLDPWAKAVSTLRWDRSKALNNKVPDNQHYSMRAAVVDEIYNWNGDKTINQPINDAIIYELHTGGFTRSPTSKVTHPGTFLGLTEKLDYIKQLGVTDIELLPIMAFDEQDVPASVSARGLDNYWGYSTHSFFSPHPGYCSNINSTTHRNEFRDMVKAVHQQGISIILDVAFNHTAEGGKTGTTINFKGFSNELFYHLNPANKSEYRDYTGCGNTVNCNHPLVSNFIVNCLIYWVEKMHVDGFRFDLASVFSRNEEGQPIANAPLPWNIEYSSSLNRTKLIAEAWDAAGLYQVGEFAGFRWSEWNGQYRDVIRRFVAGEKGLVSAVATCLSGSSDLYQARNQLPGNSINFITCHDGFTLYDLVSYNNKDNILNGEDNRDGHNENLSWNCGVEGETTDRKILSLRQQQAKNFMAILFLSQGVPMILAGDEVLKSQRGNNNAYCQNNELGWFDWSLVEKNSFMLRFVRELIAFRKRHPSLRRARFLSGNRMNGADIADVSWHGLKLNQPQWDDPQAQFLAFTLCAVRQDDAHLHIMMNMNSDSIKVSLPTHPQRKWYSAINTALPSPRDITPPSQQIPYRGSTLLIAGRSIVVFESRNP</sequence>
<dbReference type="SUPFAM" id="SSF51445">
    <property type="entry name" value="(Trans)glycosidases"/>
    <property type="match status" value="1"/>
</dbReference>
<dbReference type="Gene3D" id="2.60.40.10">
    <property type="entry name" value="Immunoglobulins"/>
    <property type="match status" value="1"/>
</dbReference>
<comment type="similarity">
    <text evidence="2">Belongs to the glycosyl hydrolase 13 family.</text>
</comment>
<dbReference type="Pfam" id="PF21156">
    <property type="entry name" value="ISOA1-3_C"/>
    <property type="match status" value="1"/>
</dbReference>
<evidence type="ECO:0000256" key="2">
    <source>
        <dbReference type="ARBA" id="ARBA00008061"/>
    </source>
</evidence>
<dbReference type="SMART" id="SM00642">
    <property type="entry name" value="Aamy"/>
    <property type="match status" value="1"/>
</dbReference>
<feature type="domain" description="Glycosyl hydrolase family 13 catalytic" evidence="8">
    <location>
        <begin position="161"/>
        <end position="572"/>
    </location>
</feature>
<dbReference type="GO" id="GO:0004135">
    <property type="term" value="F:amylo-alpha-1,6-glucosidase activity"/>
    <property type="evidence" value="ECO:0007669"/>
    <property type="project" value="InterPro"/>
</dbReference>
<dbReference type="InterPro" id="IPR006047">
    <property type="entry name" value="GH13_cat_dom"/>
</dbReference>
<dbReference type="InterPro" id="IPR017853">
    <property type="entry name" value="GH"/>
</dbReference>
<dbReference type="PANTHER" id="PTHR43002">
    <property type="entry name" value="GLYCOGEN DEBRANCHING ENZYME"/>
    <property type="match status" value="1"/>
</dbReference>
<evidence type="ECO:0000256" key="7">
    <source>
        <dbReference type="ARBA" id="ARBA00023295"/>
    </source>
</evidence>
<comment type="subcellular location">
    <subcellularLocation>
        <location evidence="1">Plastid</location>
        <location evidence="1">Chloroplast</location>
    </subcellularLocation>
</comment>
<protein>
    <submittedName>
        <fullName evidence="9">Limit dextrin alpha-1,6-maltotetraose-hydrolase</fullName>
        <ecNumber evidence="9">3.2.1.196</ecNumber>
    </submittedName>
</protein>
<dbReference type="SUPFAM" id="SSF51011">
    <property type="entry name" value="Glycosyl hydrolase domain"/>
    <property type="match status" value="1"/>
</dbReference>
<accession>A0A3B0Z145</accession>
<dbReference type="InterPro" id="IPR004193">
    <property type="entry name" value="Glyco_hydro_13_N"/>
</dbReference>
<dbReference type="CDD" id="cd11326">
    <property type="entry name" value="AmyAc_Glg_debranch"/>
    <property type="match status" value="1"/>
</dbReference>
<name>A0A3B0Z145_9ZZZZ</name>
<dbReference type="InterPro" id="IPR048650">
    <property type="entry name" value="ISOA1-3-like_C"/>
</dbReference>
<dbReference type="Gene3D" id="3.20.20.80">
    <property type="entry name" value="Glycosidases"/>
    <property type="match status" value="1"/>
</dbReference>
<dbReference type="Gene3D" id="2.60.40.1180">
    <property type="entry name" value="Golgi alpha-mannosidase II"/>
    <property type="match status" value="1"/>
</dbReference>
<dbReference type="GO" id="GO:0019156">
    <property type="term" value="F:isoamylase activity"/>
    <property type="evidence" value="ECO:0007669"/>
    <property type="project" value="UniProtKB-ARBA"/>
</dbReference>
<dbReference type="InterPro" id="IPR011837">
    <property type="entry name" value="Glycogen_debranch_GlgX"/>
</dbReference>
<evidence type="ECO:0000256" key="4">
    <source>
        <dbReference type="ARBA" id="ARBA00022640"/>
    </source>
</evidence>
<gene>
    <name evidence="9" type="ORF">MNBD_GAMMA16-1667</name>
</gene>
<dbReference type="InterPro" id="IPR013780">
    <property type="entry name" value="Glyco_hydro_b"/>
</dbReference>
<keyword evidence="7 9" id="KW-0326">Glycosidase</keyword>
<evidence type="ECO:0000256" key="3">
    <source>
        <dbReference type="ARBA" id="ARBA00022528"/>
    </source>
</evidence>
<evidence type="ECO:0000256" key="6">
    <source>
        <dbReference type="ARBA" id="ARBA00022946"/>
    </source>
</evidence>
<organism evidence="9">
    <name type="scientific">hydrothermal vent metagenome</name>
    <dbReference type="NCBI Taxonomy" id="652676"/>
    <lineage>
        <taxon>unclassified sequences</taxon>
        <taxon>metagenomes</taxon>
        <taxon>ecological metagenomes</taxon>
    </lineage>
</organism>
<dbReference type="InterPro" id="IPR014756">
    <property type="entry name" value="Ig_E-set"/>
</dbReference>
<dbReference type="SUPFAM" id="SSF81296">
    <property type="entry name" value="E set domains"/>
    <property type="match status" value="1"/>
</dbReference>
<reference evidence="9" key="1">
    <citation type="submission" date="2018-06" db="EMBL/GenBank/DDBJ databases">
        <authorList>
            <person name="Zhirakovskaya E."/>
        </authorList>
    </citation>
    <scope>NUCLEOTIDE SEQUENCE</scope>
</reference>
<keyword evidence="6" id="KW-0809">Transit peptide</keyword>
<evidence type="ECO:0000313" key="9">
    <source>
        <dbReference type="EMBL" id="VAW85391.1"/>
    </source>
</evidence>
<dbReference type="CDD" id="cd02856">
    <property type="entry name" value="E_set_GDE_Isoamylase_N"/>
    <property type="match status" value="1"/>
</dbReference>
<dbReference type="GO" id="GO:0120549">
    <property type="term" value="F:limit dextrin alpha-1,6-maltotetraose-hydrolase activity"/>
    <property type="evidence" value="ECO:0007669"/>
    <property type="project" value="UniProtKB-EC"/>
</dbReference>
<dbReference type="EMBL" id="UOFO01000070">
    <property type="protein sequence ID" value="VAW85391.1"/>
    <property type="molecule type" value="Genomic_DNA"/>
</dbReference>
<dbReference type="GO" id="GO:0005980">
    <property type="term" value="P:glycogen catabolic process"/>
    <property type="evidence" value="ECO:0007669"/>
    <property type="project" value="InterPro"/>
</dbReference>
<dbReference type="AlphaFoldDB" id="A0A3B0Z145"/>
<dbReference type="GO" id="GO:0009507">
    <property type="term" value="C:chloroplast"/>
    <property type="evidence" value="ECO:0007669"/>
    <property type="project" value="UniProtKB-SubCell"/>
</dbReference>